<organism evidence="3 4">
    <name type="scientific">Aureobasidium pullulans</name>
    <name type="common">Black yeast</name>
    <name type="synonym">Pullularia pullulans</name>
    <dbReference type="NCBI Taxonomy" id="5580"/>
    <lineage>
        <taxon>Eukaryota</taxon>
        <taxon>Fungi</taxon>
        <taxon>Dikarya</taxon>
        <taxon>Ascomycota</taxon>
        <taxon>Pezizomycotina</taxon>
        <taxon>Dothideomycetes</taxon>
        <taxon>Dothideomycetidae</taxon>
        <taxon>Dothideales</taxon>
        <taxon>Saccotheciaceae</taxon>
        <taxon>Aureobasidium</taxon>
    </lineage>
</organism>
<dbReference type="GO" id="GO:0003714">
    <property type="term" value="F:transcription corepressor activity"/>
    <property type="evidence" value="ECO:0007669"/>
    <property type="project" value="TreeGrafter"/>
</dbReference>
<dbReference type="SUPFAM" id="SSF46579">
    <property type="entry name" value="Prefoldin"/>
    <property type="match status" value="1"/>
</dbReference>
<feature type="region of interest" description="Disordered" evidence="1">
    <location>
        <begin position="557"/>
        <end position="576"/>
    </location>
</feature>
<feature type="compositionally biased region" description="Polar residues" evidence="1">
    <location>
        <begin position="242"/>
        <end position="252"/>
    </location>
</feature>
<dbReference type="Pfam" id="PF13758">
    <property type="entry name" value="Prefoldin_3"/>
    <property type="match status" value="1"/>
</dbReference>
<gene>
    <name evidence="3" type="ORF">D6D01_00605</name>
</gene>
<dbReference type="InterPro" id="IPR039553">
    <property type="entry name" value="Prefoldin-like"/>
</dbReference>
<proteinExistence type="predicted"/>
<feature type="domain" description="DUF3835" evidence="2">
    <location>
        <begin position="474"/>
        <end position="487"/>
    </location>
</feature>
<feature type="region of interest" description="Disordered" evidence="1">
    <location>
        <begin position="397"/>
        <end position="538"/>
    </location>
</feature>
<dbReference type="GO" id="GO:0000122">
    <property type="term" value="P:negative regulation of transcription by RNA polymerase II"/>
    <property type="evidence" value="ECO:0007669"/>
    <property type="project" value="TreeGrafter"/>
</dbReference>
<name>A0A4S9M1C2_AURPU</name>
<accession>A0A4S9M1C2</accession>
<evidence type="ECO:0000313" key="3">
    <source>
        <dbReference type="EMBL" id="THY36197.1"/>
    </source>
</evidence>
<feature type="compositionally biased region" description="Basic and acidic residues" evidence="1">
    <location>
        <begin position="178"/>
        <end position="188"/>
    </location>
</feature>
<dbReference type="Pfam" id="PF12927">
    <property type="entry name" value="DUF3835"/>
    <property type="match status" value="2"/>
</dbReference>
<dbReference type="EMBL" id="QZBD01000009">
    <property type="protein sequence ID" value="THY36197.1"/>
    <property type="molecule type" value="Genomic_DNA"/>
</dbReference>
<dbReference type="InterPro" id="IPR052255">
    <property type="entry name" value="RNA_pol_II_subunit5-mediator"/>
</dbReference>
<feature type="compositionally biased region" description="Polar residues" evidence="1">
    <location>
        <begin position="515"/>
        <end position="524"/>
    </location>
</feature>
<evidence type="ECO:0000256" key="1">
    <source>
        <dbReference type="SAM" id="MobiDB-lite"/>
    </source>
</evidence>
<dbReference type="GO" id="GO:0003682">
    <property type="term" value="F:chromatin binding"/>
    <property type="evidence" value="ECO:0007669"/>
    <property type="project" value="TreeGrafter"/>
</dbReference>
<dbReference type="InterPro" id="IPR024325">
    <property type="entry name" value="DUF3835"/>
</dbReference>
<dbReference type="AlphaFoldDB" id="A0A4S9M1C2"/>
<sequence>MADLEQLETRRLELEENVAKLRKTLQHWRTWDLEYEGLKEELSSGVNIQSEEDCTRISEKFGGELVNEKEIFELFGVGKGPIRHPIEVTKLIDRRLDYVQQNVSTISKQVEKIEGQLSEVLEQMDKEDDESPEPGFPMTEIIEELDEDGNIISSKVTQPEQQTAQIIETLRKAGLKEMDSKPGNEEKPSNSAPKVVEGKGPVPSEIKSQDTPKAAAGSSKSAKKEVSFADEVQEREIPSRADNANASKSSGVNPALFNGSFANGERVIELDDDDEIIGAQAIIPEDESPEDARLRREMLQYNLNEVGQVVAELDLDENLSEFEDDEDYFDDEYDSEISEEEDEHGRSICPGVTKSYRDQMQELEKQLRSRVIGNLGPNLEEVDPVYDPEGLRRLVVRGEEGVSGESIKPASSKGKEPARADASAKKGVRFSEELDVQEAPKAPEAPVISKPRSAPIADVVERAPTQVAPPSQPAQPPAKVSRFKQNRAAATPEAPQPEPFQGQVPGTVISDNIVEHSSASSTNARAPEEADELDPELQQRQLASEYYRLRNNIIRQQGGFKETEEEKDDPLMEQFPDGKLKKVSRFKAARMKF</sequence>
<feature type="compositionally biased region" description="Basic and acidic residues" evidence="1">
    <location>
        <begin position="222"/>
        <end position="239"/>
    </location>
</feature>
<evidence type="ECO:0000259" key="2">
    <source>
        <dbReference type="Pfam" id="PF12927"/>
    </source>
</evidence>
<dbReference type="Proteomes" id="UP000306584">
    <property type="component" value="Unassembled WGS sequence"/>
</dbReference>
<dbReference type="GO" id="GO:0019212">
    <property type="term" value="F:phosphatase inhibitor activity"/>
    <property type="evidence" value="ECO:0007669"/>
    <property type="project" value="TreeGrafter"/>
</dbReference>
<feature type="domain" description="DUF3835" evidence="2">
    <location>
        <begin position="509"/>
        <end position="591"/>
    </location>
</feature>
<dbReference type="PANTHER" id="PTHR15111">
    <property type="entry name" value="RNA POLYMERASE II SUBUNIT 5-MEDIATING PROTEIN NNX3"/>
    <property type="match status" value="1"/>
</dbReference>
<feature type="compositionally biased region" description="Basic and acidic residues" evidence="1">
    <location>
        <begin position="413"/>
        <end position="432"/>
    </location>
</feature>
<comment type="caution">
    <text evidence="3">The sequence shown here is derived from an EMBL/GenBank/DDBJ whole genome shotgun (WGS) entry which is preliminary data.</text>
</comment>
<protein>
    <recommendedName>
        <fullName evidence="2">DUF3835 domain-containing protein</fullName>
    </recommendedName>
</protein>
<evidence type="ECO:0000313" key="4">
    <source>
        <dbReference type="Proteomes" id="UP000306584"/>
    </source>
</evidence>
<feature type="region of interest" description="Disordered" evidence="1">
    <location>
        <begin position="178"/>
        <end position="258"/>
    </location>
</feature>
<dbReference type="PANTHER" id="PTHR15111:SF0">
    <property type="entry name" value="UNCONVENTIONAL PREFOLDIN RPB5 INTERACTOR 1"/>
    <property type="match status" value="1"/>
</dbReference>
<reference evidence="3 4" key="1">
    <citation type="submission" date="2018-10" db="EMBL/GenBank/DDBJ databases">
        <title>Fifty Aureobasidium pullulans genomes reveal a recombining polyextremotolerant generalist.</title>
        <authorList>
            <person name="Gostincar C."/>
            <person name="Turk M."/>
            <person name="Zajc J."/>
            <person name="Gunde-Cimerman N."/>
        </authorList>
    </citation>
    <scope>NUCLEOTIDE SEQUENCE [LARGE SCALE GENOMIC DNA]</scope>
    <source>
        <strain evidence="3 4">EXF-6604</strain>
    </source>
</reference>